<evidence type="ECO:0000256" key="13">
    <source>
        <dbReference type="PIRSR" id="PIRSR604469-1"/>
    </source>
</evidence>
<comment type="similarity">
    <text evidence="3">Belongs to the HAD-like hydrolase superfamily. SerB family.</text>
</comment>
<evidence type="ECO:0000256" key="12">
    <source>
        <dbReference type="ARBA" id="ARBA00048523"/>
    </source>
</evidence>
<dbReference type="SFLD" id="SFLDS00003">
    <property type="entry name" value="Haloacid_Dehalogenase"/>
    <property type="match status" value="1"/>
</dbReference>
<evidence type="ECO:0000256" key="9">
    <source>
        <dbReference type="ARBA" id="ARBA00023299"/>
    </source>
</evidence>
<dbReference type="Proteomes" id="UP000521748">
    <property type="component" value="Unassembled WGS sequence"/>
</dbReference>
<evidence type="ECO:0000256" key="5">
    <source>
        <dbReference type="ARBA" id="ARBA00022605"/>
    </source>
</evidence>
<dbReference type="SFLD" id="SFLDG01136">
    <property type="entry name" value="C1.6:_Phosphoserine_Phosphatas"/>
    <property type="match status" value="1"/>
</dbReference>
<dbReference type="InterPro" id="IPR004469">
    <property type="entry name" value="PSP"/>
</dbReference>
<dbReference type="AlphaFoldDB" id="A0A7Y9LRF2"/>
<dbReference type="UniPathway" id="UPA00135">
    <property type="reaction ID" value="UER00198"/>
</dbReference>
<keyword evidence="15" id="KW-1185">Reference proteome</keyword>
<evidence type="ECO:0000313" key="15">
    <source>
        <dbReference type="Proteomes" id="UP000521748"/>
    </source>
</evidence>
<dbReference type="InterPro" id="IPR023214">
    <property type="entry name" value="HAD_sf"/>
</dbReference>
<dbReference type="Gene3D" id="3.40.50.1000">
    <property type="entry name" value="HAD superfamily/HAD-like"/>
    <property type="match status" value="1"/>
</dbReference>
<dbReference type="SFLD" id="SFLDG01137">
    <property type="entry name" value="C1.6.1:_Phosphoserine_Phosphat"/>
    <property type="match status" value="1"/>
</dbReference>
<dbReference type="GO" id="GO:0000287">
    <property type="term" value="F:magnesium ion binding"/>
    <property type="evidence" value="ECO:0007669"/>
    <property type="project" value="TreeGrafter"/>
</dbReference>
<name>A0A7Y9LRF2_9MICC</name>
<comment type="cofactor">
    <cofactor evidence="1">
        <name>Mg(2+)</name>
        <dbReference type="ChEBI" id="CHEBI:18420"/>
    </cofactor>
</comment>
<evidence type="ECO:0000313" key="14">
    <source>
        <dbReference type="EMBL" id="NYE94217.1"/>
    </source>
</evidence>
<evidence type="ECO:0000256" key="11">
    <source>
        <dbReference type="ARBA" id="ARBA00048138"/>
    </source>
</evidence>
<proteinExistence type="inferred from homology"/>
<comment type="catalytic activity">
    <reaction evidence="11">
        <text>O-phospho-L-serine + H2O = L-serine + phosphate</text>
        <dbReference type="Rhea" id="RHEA:21208"/>
        <dbReference type="ChEBI" id="CHEBI:15377"/>
        <dbReference type="ChEBI" id="CHEBI:33384"/>
        <dbReference type="ChEBI" id="CHEBI:43474"/>
        <dbReference type="ChEBI" id="CHEBI:57524"/>
        <dbReference type="EC" id="3.1.3.3"/>
    </reaction>
</comment>
<keyword evidence="8" id="KW-0460">Magnesium</keyword>
<dbReference type="EC" id="3.1.3.3" evidence="4"/>
<evidence type="ECO:0000256" key="10">
    <source>
        <dbReference type="ARBA" id="ARBA00031693"/>
    </source>
</evidence>
<comment type="pathway">
    <text evidence="2">Amino-acid biosynthesis; L-serine biosynthesis; L-serine from 3-phospho-D-glycerate: step 3/3.</text>
</comment>
<evidence type="ECO:0000256" key="6">
    <source>
        <dbReference type="ARBA" id="ARBA00022723"/>
    </source>
</evidence>
<sequence length="294" mass="30697">MPVNYAAFGYAPVLTAEAVTSLRAALTACGARSVAESSSENVNYAVFRADLEFDGGLPEFRAALVRAMTGVDLRIAVVPTELLQAKRKLFVLDVDSTLIQQEVIELLAAHAGREAEVRSVTEAAMRGELDFAQSLHQRVAALAGLPIGVLAEVQDAIRLSEGAERLIEGAHRAGHLVAAVSGGFSQILDPLAARLGLDRARANELEIIDGLLTGRVSGAVVDRIAKAESLREWAAEAGIPLGATVAIGDGANDLDMLAAAGLGLAYRAKPAVQAAADAQLDRLDQALELSGLAF</sequence>
<dbReference type="Pfam" id="PF12710">
    <property type="entry name" value="HAD"/>
    <property type="match status" value="1"/>
</dbReference>
<dbReference type="NCBIfam" id="TIGR00338">
    <property type="entry name" value="serB"/>
    <property type="match status" value="1"/>
</dbReference>
<dbReference type="PANTHER" id="PTHR43344">
    <property type="entry name" value="PHOSPHOSERINE PHOSPHATASE"/>
    <property type="match status" value="1"/>
</dbReference>
<gene>
    <name evidence="14" type="ORF">FHU41_000438</name>
</gene>
<feature type="active site" description="Proton donor" evidence="13">
    <location>
        <position position="95"/>
    </location>
</feature>
<evidence type="ECO:0000256" key="2">
    <source>
        <dbReference type="ARBA" id="ARBA00005135"/>
    </source>
</evidence>
<dbReference type="SUPFAM" id="SSF56784">
    <property type="entry name" value="HAD-like"/>
    <property type="match status" value="1"/>
</dbReference>
<comment type="catalytic activity">
    <reaction evidence="12">
        <text>O-phospho-D-serine + H2O = D-serine + phosphate</text>
        <dbReference type="Rhea" id="RHEA:24873"/>
        <dbReference type="ChEBI" id="CHEBI:15377"/>
        <dbReference type="ChEBI" id="CHEBI:35247"/>
        <dbReference type="ChEBI" id="CHEBI:43474"/>
        <dbReference type="ChEBI" id="CHEBI:58680"/>
        <dbReference type="EC" id="3.1.3.3"/>
    </reaction>
</comment>
<evidence type="ECO:0000256" key="4">
    <source>
        <dbReference type="ARBA" id="ARBA00012640"/>
    </source>
</evidence>
<reference evidence="14 15" key="1">
    <citation type="submission" date="2020-07" db="EMBL/GenBank/DDBJ databases">
        <title>Sequencing the genomes of 1000 actinobacteria strains.</title>
        <authorList>
            <person name="Klenk H.-P."/>
        </authorList>
    </citation>
    <scope>NUCLEOTIDE SEQUENCE [LARGE SCALE GENOMIC DNA]</scope>
    <source>
        <strain evidence="14 15">DSM 102047</strain>
    </source>
</reference>
<comment type="caution">
    <text evidence="14">The sequence shown here is derived from an EMBL/GenBank/DDBJ whole genome shotgun (WGS) entry which is preliminary data.</text>
</comment>
<evidence type="ECO:0000256" key="1">
    <source>
        <dbReference type="ARBA" id="ARBA00001946"/>
    </source>
</evidence>
<dbReference type="EMBL" id="JACBYQ010000001">
    <property type="protein sequence ID" value="NYE94217.1"/>
    <property type="molecule type" value="Genomic_DNA"/>
</dbReference>
<dbReference type="SFLD" id="SFLDF00029">
    <property type="entry name" value="phosphoserine_phosphatase"/>
    <property type="match status" value="1"/>
</dbReference>
<dbReference type="GO" id="GO:0006564">
    <property type="term" value="P:L-serine biosynthetic process"/>
    <property type="evidence" value="ECO:0007669"/>
    <property type="project" value="UniProtKB-KW"/>
</dbReference>
<evidence type="ECO:0000256" key="7">
    <source>
        <dbReference type="ARBA" id="ARBA00022801"/>
    </source>
</evidence>
<feature type="active site" description="Nucleophile" evidence="13">
    <location>
        <position position="93"/>
    </location>
</feature>
<keyword evidence="6" id="KW-0479">Metal-binding</keyword>
<organism evidence="14 15">
    <name type="scientific">Psychromicrobium silvestre</name>
    <dbReference type="NCBI Taxonomy" id="1645614"/>
    <lineage>
        <taxon>Bacteria</taxon>
        <taxon>Bacillati</taxon>
        <taxon>Actinomycetota</taxon>
        <taxon>Actinomycetes</taxon>
        <taxon>Micrococcales</taxon>
        <taxon>Micrococcaceae</taxon>
        <taxon>Psychromicrobium</taxon>
    </lineage>
</organism>
<evidence type="ECO:0000256" key="3">
    <source>
        <dbReference type="ARBA" id="ARBA00009184"/>
    </source>
</evidence>
<dbReference type="NCBIfam" id="TIGR01488">
    <property type="entry name" value="HAD-SF-IB"/>
    <property type="match status" value="1"/>
</dbReference>
<dbReference type="GO" id="GO:0036424">
    <property type="term" value="F:L-phosphoserine phosphatase activity"/>
    <property type="evidence" value="ECO:0007669"/>
    <property type="project" value="InterPro"/>
</dbReference>
<dbReference type="InterPro" id="IPR050582">
    <property type="entry name" value="HAD-like_SerB"/>
</dbReference>
<accession>A0A7Y9LRF2</accession>
<dbReference type="RefSeq" id="WP_179388008.1">
    <property type="nucleotide sequence ID" value="NZ_JACBYQ010000001.1"/>
</dbReference>
<keyword evidence="7 14" id="KW-0378">Hydrolase</keyword>
<keyword evidence="5" id="KW-0028">Amino-acid biosynthesis</keyword>
<dbReference type="GO" id="GO:0005737">
    <property type="term" value="C:cytoplasm"/>
    <property type="evidence" value="ECO:0007669"/>
    <property type="project" value="TreeGrafter"/>
</dbReference>
<evidence type="ECO:0000256" key="8">
    <source>
        <dbReference type="ARBA" id="ARBA00022842"/>
    </source>
</evidence>
<dbReference type="InterPro" id="IPR036412">
    <property type="entry name" value="HAD-like_sf"/>
</dbReference>
<dbReference type="PANTHER" id="PTHR43344:SF2">
    <property type="entry name" value="PHOSPHOSERINE PHOSPHATASE"/>
    <property type="match status" value="1"/>
</dbReference>
<keyword evidence="9" id="KW-0718">Serine biosynthesis</keyword>
<protein>
    <recommendedName>
        <fullName evidence="4">phosphoserine phosphatase</fullName>
        <ecNumber evidence="4">3.1.3.3</ecNumber>
    </recommendedName>
    <alternativeName>
        <fullName evidence="10">O-phosphoserine phosphohydrolase</fullName>
    </alternativeName>
</protein>